<reference evidence="6 7" key="1">
    <citation type="submission" date="2024-03" db="EMBL/GenBank/DDBJ databases">
        <title>Bacilli Hybrid Assemblies.</title>
        <authorList>
            <person name="Kovac J."/>
        </authorList>
    </citation>
    <scope>NUCLEOTIDE SEQUENCE [LARGE SCALE GENOMIC DNA]</scope>
    <source>
        <strain evidence="6 7">FSL R7-0666</strain>
    </source>
</reference>
<feature type="active site" description="Proton acceptor; specific for D-alanine" evidence="4">
    <location>
        <position position="54"/>
    </location>
</feature>
<dbReference type="Gene3D" id="2.40.37.10">
    <property type="entry name" value="Lyase, Ornithine Decarboxylase, Chain A, domain 1"/>
    <property type="match status" value="1"/>
</dbReference>
<keyword evidence="3 4" id="KW-0413">Isomerase</keyword>
<comment type="function">
    <text evidence="4">Catalyzes the interconversion of L-alanine and D-alanine. May also act on other amino acids.</text>
</comment>
<evidence type="ECO:0000313" key="6">
    <source>
        <dbReference type="EMBL" id="MEN0642239.1"/>
    </source>
</evidence>
<dbReference type="PRINTS" id="PR00992">
    <property type="entry name" value="ALARACEMASE"/>
</dbReference>
<dbReference type="SMART" id="SM01005">
    <property type="entry name" value="Ala_racemase_C"/>
    <property type="match status" value="1"/>
</dbReference>
<dbReference type="InterPro" id="IPR011079">
    <property type="entry name" value="Ala_racemase_C"/>
</dbReference>
<dbReference type="RefSeq" id="WP_343129378.1">
    <property type="nucleotide sequence ID" value="NZ_JBCITK010000001.1"/>
</dbReference>
<dbReference type="InterPro" id="IPR009006">
    <property type="entry name" value="Ala_racemase/Decarboxylase_C"/>
</dbReference>
<comment type="pathway">
    <text evidence="4">Amino-acid biosynthesis; D-alanine biosynthesis; D-alanine from L-alanine: step 1/1.</text>
</comment>
<dbReference type="SUPFAM" id="SSF50621">
    <property type="entry name" value="Alanine racemase C-terminal domain-like"/>
    <property type="match status" value="1"/>
</dbReference>
<evidence type="ECO:0000259" key="5">
    <source>
        <dbReference type="SMART" id="SM01005"/>
    </source>
</evidence>
<dbReference type="CDD" id="cd00430">
    <property type="entry name" value="PLPDE_III_AR"/>
    <property type="match status" value="1"/>
</dbReference>
<evidence type="ECO:0000256" key="3">
    <source>
        <dbReference type="ARBA" id="ARBA00023235"/>
    </source>
</evidence>
<organism evidence="6 7">
    <name type="scientific">Alkalicoccobacillus gibsonii</name>
    <dbReference type="NCBI Taxonomy" id="79881"/>
    <lineage>
        <taxon>Bacteria</taxon>
        <taxon>Bacillati</taxon>
        <taxon>Bacillota</taxon>
        <taxon>Bacilli</taxon>
        <taxon>Bacillales</taxon>
        <taxon>Bacillaceae</taxon>
        <taxon>Alkalicoccobacillus</taxon>
    </lineage>
</organism>
<dbReference type="HAMAP" id="MF_01201">
    <property type="entry name" value="Ala_racemase"/>
    <property type="match status" value="1"/>
</dbReference>
<sequence length="401" mass="44929">MNDKWRVTKMQAEQMDPYYRDTWVEVNLSAIEQNVRSLSHVYKDQNTAIMAVVKADGYGHGAVPVAKSAIDGGATFLGVAILDEALELREAGMTTPVLVLGRIRPMDARIAAKHHIAVTVFSKEWLVSAKEYLDSSNPLTIHVKCDTGMGRLGITDPKEIKEMVQIIHGSDAFYLEGMFTHFATADELDISYYQEQFQQFQQFINQLEEENISIPLIHCANSAAALRFPKRAFNMVRFGISMYGLSPSPEIKHQLPFPLEPAFQLKTRLAQVKKLEAGKAISYGATYVTEREEWIGTLPIGYADGWIRAHSTNGGTVLVDGEELPFVGRICMDQCMVRLNSSKEEGTIVTLIGHDHGQELSMDSVARRLDTINYEIPCIISKRVPRLYFKDGNLISVKNQI</sequence>
<evidence type="ECO:0000256" key="1">
    <source>
        <dbReference type="ARBA" id="ARBA00001933"/>
    </source>
</evidence>
<dbReference type="InterPro" id="IPR020622">
    <property type="entry name" value="Ala_racemase_pyridoxalP-BS"/>
</dbReference>
<comment type="cofactor">
    <cofactor evidence="1 4">
        <name>pyridoxal 5'-phosphate</name>
        <dbReference type="ChEBI" id="CHEBI:597326"/>
    </cofactor>
</comment>
<dbReference type="InterPro" id="IPR000821">
    <property type="entry name" value="Ala_racemase"/>
</dbReference>
<dbReference type="PANTHER" id="PTHR30511">
    <property type="entry name" value="ALANINE RACEMASE"/>
    <property type="match status" value="1"/>
</dbReference>
<dbReference type="PANTHER" id="PTHR30511:SF0">
    <property type="entry name" value="ALANINE RACEMASE, CATABOLIC-RELATED"/>
    <property type="match status" value="1"/>
</dbReference>
<feature type="binding site" evidence="4">
    <location>
        <position position="332"/>
    </location>
    <ligand>
        <name>substrate</name>
    </ligand>
</feature>
<protein>
    <recommendedName>
        <fullName evidence="4">Alanine racemase</fullName>
        <ecNumber evidence="4">5.1.1.1</ecNumber>
    </recommendedName>
</protein>
<feature type="active site" description="Proton acceptor; specific for L-alanine" evidence="4">
    <location>
        <position position="283"/>
    </location>
</feature>
<proteinExistence type="inferred from homology"/>
<name>A0ABU9VEB3_9BACI</name>
<keyword evidence="2 4" id="KW-0663">Pyridoxal phosphate</keyword>
<feature type="binding site" evidence="4">
    <location>
        <position position="151"/>
    </location>
    <ligand>
        <name>substrate</name>
    </ligand>
</feature>
<comment type="caution">
    <text evidence="6">The sequence shown here is derived from an EMBL/GenBank/DDBJ whole genome shotgun (WGS) entry which is preliminary data.</text>
</comment>
<comment type="catalytic activity">
    <reaction evidence="4">
        <text>L-alanine = D-alanine</text>
        <dbReference type="Rhea" id="RHEA:20249"/>
        <dbReference type="ChEBI" id="CHEBI:57416"/>
        <dbReference type="ChEBI" id="CHEBI:57972"/>
        <dbReference type="EC" id="5.1.1.1"/>
    </reaction>
</comment>
<gene>
    <name evidence="6" type="primary">alr</name>
    <name evidence="6" type="ORF">MKY91_03535</name>
</gene>
<feature type="modified residue" description="N6-(pyridoxal phosphate)lysine" evidence="4">
    <location>
        <position position="54"/>
    </location>
</feature>
<dbReference type="Pfam" id="PF01168">
    <property type="entry name" value="Ala_racemase_N"/>
    <property type="match status" value="1"/>
</dbReference>
<dbReference type="NCBIfam" id="TIGR00492">
    <property type="entry name" value="alr"/>
    <property type="match status" value="1"/>
</dbReference>
<evidence type="ECO:0000256" key="4">
    <source>
        <dbReference type="HAMAP-Rule" id="MF_01201"/>
    </source>
</evidence>
<feature type="domain" description="Alanine racemase C-terminal" evidence="5">
    <location>
        <begin position="262"/>
        <end position="389"/>
    </location>
</feature>
<dbReference type="Pfam" id="PF00842">
    <property type="entry name" value="Ala_racemase_C"/>
    <property type="match status" value="1"/>
</dbReference>
<dbReference type="InterPro" id="IPR001608">
    <property type="entry name" value="Ala_racemase_N"/>
</dbReference>
<accession>A0ABU9VEB3</accession>
<dbReference type="InterPro" id="IPR029066">
    <property type="entry name" value="PLP-binding_barrel"/>
</dbReference>
<evidence type="ECO:0000256" key="2">
    <source>
        <dbReference type="ARBA" id="ARBA00022898"/>
    </source>
</evidence>
<keyword evidence="7" id="KW-1185">Reference proteome</keyword>
<evidence type="ECO:0000313" key="7">
    <source>
        <dbReference type="Proteomes" id="UP001418796"/>
    </source>
</evidence>
<dbReference type="PROSITE" id="PS00395">
    <property type="entry name" value="ALANINE_RACEMASE"/>
    <property type="match status" value="1"/>
</dbReference>
<dbReference type="Gene3D" id="3.20.20.10">
    <property type="entry name" value="Alanine racemase"/>
    <property type="match status" value="1"/>
</dbReference>
<dbReference type="EC" id="5.1.1.1" evidence="4"/>
<dbReference type="SUPFAM" id="SSF51419">
    <property type="entry name" value="PLP-binding barrel"/>
    <property type="match status" value="1"/>
</dbReference>
<dbReference type="GO" id="GO:0008784">
    <property type="term" value="F:alanine racemase activity"/>
    <property type="evidence" value="ECO:0007669"/>
    <property type="project" value="UniProtKB-EC"/>
</dbReference>
<dbReference type="EMBL" id="JBCITK010000001">
    <property type="protein sequence ID" value="MEN0642239.1"/>
    <property type="molecule type" value="Genomic_DNA"/>
</dbReference>
<comment type="similarity">
    <text evidence="4">Belongs to the alanine racemase family.</text>
</comment>
<dbReference type="Proteomes" id="UP001418796">
    <property type="component" value="Unassembled WGS sequence"/>
</dbReference>